<gene>
    <name evidence="5" type="ORF">CPELLU_LOCUS4327</name>
</gene>
<keyword evidence="3" id="KW-0539">Nucleus</keyword>
<keyword evidence="6" id="KW-1185">Reference proteome</keyword>
<evidence type="ECO:0000256" key="3">
    <source>
        <dbReference type="PROSITE-ProRule" id="PRU00267"/>
    </source>
</evidence>
<dbReference type="SUPFAM" id="SSF47095">
    <property type="entry name" value="HMG-box"/>
    <property type="match status" value="1"/>
</dbReference>
<dbReference type="AlphaFoldDB" id="A0A9N9ASJ9"/>
<keyword evidence="2" id="KW-0804">Transcription</keyword>
<organism evidence="5 6">
    <name type="scientific">Cetraspora pellucida</name>
    <dbReference type="NCBI Taxonomy" id="1433469"/>
    <lineage>
        <taxon>Eukaryota</taxon>
        <taxon>Fungi</taxon>
        <taxon>Fungi incertae sedis</taxon>
        <taxon>Mucoromycota</taxon>
        <taxon>Glomeromycotina</taxon>
        <taxon>Glomeromycetes</taxon>
        <taxon>Diversisporales</taxon>
        <taxon>Gigasporaceae</taxon>
        <taxon>Cetraspora</taxon>
    </lineage>
</organism>
<dbReference type="GO" id="GO:0005634">
    <property type="term" value="C:nucleus"/>
    <property type="evidence" value="ECO:0007669"/>
    <property type="project" value="UniProtKB-UniRule"/>
</dbReference>
<dbReference type="EMBL" id="CAJVQA010002248">
    <property type="protein sequence ID" value="CAG8541633.1"/>
    <property type="molecule type" value="Genomic_DNA"/>
</dbReference>
<sequence length="157" mass="18418">MSSKNNDGFAIIQENPCPSQNSLQKEIDALFAVVYDLLKTLPIDLKLSVEEILAPREQNTEKQPRPQNRFILYRKAYIAHAKEEDPDRTRSMSIDEISKEAAQNWETLPRQAKQFFTILAEIADKRHKQLYPDYIYRPQKKETNEEFGEYIDYSECS</sequence>
<evidence type="ECO:0000313" key="5">
    <source>
        <dbReference type="EMBL" id="CAG8541633.1"/>
    </source>
</evidence>
<comment type="caution">
    <text evidence="5">The sequence shown here is derived from an EMBL/GenBank/DDBJ whole genome shotgun (WGS) entry which is preliminary data.</text>
</comment>
<dbReference type="GO" id="GO:0000978">
    <property type="term" value="F:RNA polymerase II cis-regulatory region sequence-specific DNA binding"/>
    <property type="evidence" value="ECO:0007669"/>
    <property type="project" value="TreeGrafter"/>
</dbReference>
<evidence type="ECO:0000313" key="6">
    <source>
        <dbReference type="Proteomes" id="UP000789759"/>
    </source>
</evidence>
<keyword evidence="1 3" id="KW-0238">DNA-binding</keyword>
<protein>
    <submittedName>
        <fullName evidence="5">291_t:CDS:1</fullName>
    </submittedName>
</protein>
<dbReference type="InterPro" id="IPR009071">
    <property type="entry name" value="HMG_box_dom"/>
</dbReference>
<evidence type="ECO:0000256" key="1">
    <source>
        <dbReference type="ARBA" id="ARBA00023125"/>
    </source>
</evidence>
<dbReference type="InterPro" id="IPR036910">
    <property type="entry name" value="HMG_box_dom_sf"/>
</dbReference>
<feature type="DNA-binding region" description="HMG box" evidence="3">
    <location>
        <begin position="63"/>
        <end position="135"/>
    </location>
</feature>
<dbReference type="InterPro" id="IPR050140">
    <property type="entry name" value="SRY-related_HMG-box_TF-like"/>
</dbReference>
<dbReference type="PROSITE" id="PS50118">
    <property type="entry name" value="HMG_BOX_2"/>
    <property type="match status" value="1"/>
</dbReference>
<dbReference type="PANTHER" id="PTHR10270:SF161">
    <property type="entry name" value="SEX-DETERMINING REGION Y PROTEIN"/>
    <property type="match status" value="1"/>
</dbReference>
<dbReference type="PANTHER" id="PTHR10270">
    <property type="entry name" value="SOX TRANSCRIPTION FACTOR"/>
    <property type="match status" value="1"/>
</dbReference>
<dbReference type="CDD" id="cd01389">
    <property type="entry name" value="HMG-box_ROX1-like"/>
    <property type="match status" value="1"/>
</dbReference>
<dbReference type="Proteomes" id="UP000789759">
    <property type="component" value="Unassembled WGS sequence"/>
</dbReference>
<dbReference type="GO" id="GO:0030154">
    <property type="term" value="P:cell differentiation"/>
    <property type="evidence" value="ECO:0007669"/>
    <property type="project" value="TreeGrafter"/>
</dbReference>
<proteinExistence type="predicted"/>
<name>A0A9N9ASJ9_9GLOM</name>
<accession>A0A9N9ASJ9</accession>
<reference evidence="5" key="1">
    <citation type="submission" date="2021-06" db="EMBL/GenBank/DDBJ databases">
        <authorList>
            <person name="Kallberg Y."/>
            <person name="Tangrot J."/>
            <person name="Rosling A."/>
        </authorList>
    </citation>
    <scope>NUCLEOTIDE SEQUENCE</scope>
    <source>
        <strain evidence="5">FL966</strain>
    </source>
</reference>
<dbReference type="Pfam" id="PF00505">
    <property type="entry name" value="HMG_box"/>
    <property type="match status" value="1"/>
</dbReference>
<evidence type="ECO:0000256" key="2">
    <source>
        <dbReference type="ARBA" id="ARBA00023163"/>
    </source>
</evidence>
<evidence type="ECO:0000259" key="4">
    <source>
        <dbReference type="PROSITE" id="PS50118"/>
    </source>
</evidence>
<dbReference type="OrthoDB" id="6247875at2759"/>
<feature type="domain" description="HMG box" evidence="4">
    <location>
        <begin position="63"/>
        <end position="135"/>
    </location>
</feature>
<dbReference type="Gene3D" id="1.10.30.10">
    <property type="entry name" value="High mobility group box domain"/>
    <property type="match status" value="1"/>
</dbReference>
<dbReference type="GO" id="GO:0001228">
    <property type="term" value="F:DNA-binding transcription activator activity, RNA polymerase II-specific"/>
    <property type="evidence" value="ECO:0007669"/>
    <property type="project" value="TreeGrafter"/>
</dbReference>